<dbReference type="CDD" id="cd04301">
    <property type="entry name" value="NAT_SF"/>
    <property type="match status" value="1"/>
</dbReference>
<dbReference type="InterPro" id="IPR013760">
    <property type="entry name" value="Topo_IIA-like_dom_sf"/>
</dbReference>
<feature type="domain" description="N-acetyltransferase" evidence="2">
    <location>
        <begin position="121"/>
        <end position="242"/>
    </location>
</feature>
<dbReference type="InterPro" id="IPR013757">
    <property type="entry name" value="Topo_IIA_A_a_sf"/>
</dbReference>
<name>A0A7I9YJD6_MYCBU</name>
<dbReference type="GO" id="GO:0003677">
    <property type="term" value="F:DNA binding"/>
    <property type="evidence" value="ECO:0007669"/>
    <property type="project" value="InterPro"/>
</dbReference>
<evidence type="ECO:0000313" key="3">
    <source>
        <dbReference type="EMBL" id="GFG88632.1"/>
    </source>
</evidence>
<comment type="caution">
    <text evidence="3">The sequence shown here is derived from an EMBL/GenBank/DDBJ whole genome shotgun (WGS) entry which is preliminary data.</text>
</comment>
<dbReference type="InterPro" id="IPR000182">
    <property type="entry name" value="GNAT_dom"/>
</dbReference>
<dbReference type="GO" id="GO:0005524">
    <property type="term" value="F:ATP binding"/>
    <property type="evidence" value="ECO:0007669"/>
    <property type="project" value="InterPro"/>
</dbReference>
<evidence type="ECO:0000256" key="1">
    <source>
        <dbReference type="ARBA" id="ARBA00000185"/>
    </source>
</evidence>
<sequence>MDRGWLDDRCAAAGTAFYASAMTDHDQTAVRREIADALLAALERRHEVADVIVEAKNKAAAVEEIVRLLGTSHVAAEAVMSMSFDQLTQDARAKVLAELEDLNKQLSFALGERPASSGETLELRAFSPAEDRDIFAARTEDMKAAGDGSGRAAGSVDDEIKAAIKRLHDEEAAWFVAIDSGQKVGLVFGELLQGEVNVRIWIHPDHRKKGYGTAALRASRAEMAWAFPAVPMVVRAPAAKPS</sequence>
<reference evidence="3 4" key="1">
    <citation type="journal article" date="2019" name="Emerg. Microbes Infect.">
        <title>Comprehensive subspecies identification of 175 nontuberculous mycobacteria species based on 7547 genomic profiles.</title>
        <authorList>
            <person name="Matsumoto Y."/>
            <person name="Kinjo T."/>
            <person name="Motooka D."/>
            <person name="Nabeya D."/>
            <person name="Jung N."/>
            <person name="Uechi K."/>
            <person name="Horii T."/>
            <person name="Iida T."/>
            <person name="Fujita J."/>
            <person name="Nakamura S."/>
        </authorList>
    </citation>
    <scope>NUCLEOTIDE SEQUENCE [LARGE SCALE GENOMIC DNA]</scope>
    <source>
        <strain evidence="3 4">JCM 30725</strain>
    </source>
</reference>
<gene>
    <name evidence="3" type="ORF">MBOU_06740</name>
</gene>
<dbReference type="Pfam" id="PF13302">
    <property type="entry name" value="Acetyltransf_3"/>
    <property type="match status" value="1"/>
</dbReference>
<dbReference type="InterPro" id="IPR016181">
    <property type="entry name" value="Acyl_CoA_acyltransferase"/>
</dbReference>
<dbReference type="Gene3D" id="1.10.268.10">
    <property type="entry name" value="Topoisomerase, domain 3"/>
    <property type="match status" value="1"/>
</dbReference>
<dbReference type="SUPFAM" id="SSF55729">
    <property type="entry name" value="Acyl-CoA N-acyltransferases (Nat)"/>
    <property type="match status" value="1"/>
</dbReference>
<organism evidence="3 4">
    <name type="scientific">Mycobacterium bourgelatii</name>
    <dbReference type="NCBI Taxonomy" id="1273442"/>
    <lineage>
        <taxon>Bacteria</taxon>
        <taxon>Bacillati</taxon>
        <taxon>Actinomycetota</taxon>
        <taxon>Actinomycetes</taxon>
        <taxon>Mycobacteriales</taxon>
        <taxon>Mycobacteriaceae</taxon>
        <taxon>Mycobacterium</taxon>
    </lineage>
</organism>
<dbReference type="GO" id="GO:0016747">
    <property type="term" value="F:acyltransferase activity, transferring groups other than amino-acyl groups"/>
    <property type="evidence" value="ECO:0007669"/>
    <property type="project" value="InterPro"/>
</dbReference>
<keyword evidence="4" id="KW-1185">Reference proteome</keyword>
<dbReference type="Gene3D" id="3.40.630.30">
    <property type="match status" value="1"/>
</dbReference>
<accession>A0A7I9YJD6</accession>
<evidence type="ECO:0000313" key="4">
    <source>
        <dbReference type="Proteomes" id="UP000465360"/>
    </source>
</evidence>
<dbReference type="SUPFAM" id="SSF56719">
    <property type="entry name" value="Type II DNA topoisomerase"/>
    <property type="match status" value="1"/>
</dbReference>
<dbReference type="PROSITE" id="PS51186">
    <property type="entry name" value="GNAT"/>
    <property type="match status" value="1"/>
</dbReference>
<dbReference type="GO" id="GO:0034335">
    <property type="term" value="F:DNA negative supercoiling activity"/>
    <property type="evidence" value="ECO:0007669"/>
    <property type="project" value="UniProtKB-ARBA"/>
</dbReference>
<comment type="catalytic activity">
    <reaction evidence="1">
        <text>ATP-dependent breakage, passage and rejoining of double-stranded DNA.</text>
        <dbReference type="EC" id="5.6.2.2"/>
    </reaction>
</comment>
<protein>
    <submittedName>
        <fullName evidence="3">N-acetyltransferase</fullName>
    </submittedName>
</protein>
<dbReference type="EMBL" id="BLKZ01000001">
    <property type="protein sequence ID" value="GFG88632.1"/>
    <property type="molecule type" value="Genomic_DNA"/>
</dbReference>
<evidence type="ECO:0000259" key="2">
    <source>
        <dbReference type="PROSITE" id="PS51186"/>
    </source>
</evidence>
<dbReference type="AlphaFoldDB" id="A0A7I9YJD6"/>
<proteinExistence type="predicted"/>
<keyword evidence="3" id="KW-0808">Transferase</keyword>
<dbReference type="Proteomes" id="UP000465360">
    <property type="component" value="Unassembled WGS sequence"/>
</dbReference>